<evidence type="ECO:0000313" key="9">
    <source>
        <dbReference type="Proteomes" id="UP000013243"/>
    </source>
</evidence>
<dbReference type="RefSeq" id="WP_005642839.1">
    <property type="nucleotide sequence ID" value="NZ_CP015232.1"/>
</dbReference>
<gene>
    <name evidence="8" type="ORF">K529_021730</name>
</gene>
<dbReference type="Pfam" id="PF03600">
    <property type="entry name" value="CitMHS"/>
    <property type="match status" value="1"/>
</dbReference>
<keyword evidence="5 6" id="KW-0472">Membrane</keyword>
<dbReference type="GO" id="GO:0022857">
    <property type="term" value="F:transmembrane transporter activity"/>
    <property type="evidence" value="ECO:0007669"/>
    <property type="project" value="UniProtKB-ARBA"/>
</dbReference>
<dbReference type="PANTHER" id="PTHR10283:SF82">
    <property type="entry name" value="SOLUTE CARRIER FAMILY 13 MEMBER 2"/>
    <property type="match status" value="1"/>
</dbReference>
<feature type="transmembrane region" description="Helical" evidence="6">
    <location>
        <begin position="277"/>
        <end position="294"/>
    </location>
</feature>
<evidence type="ECO:0000259" key="7">
    <source>
        <dbReference type="Pfam" id="PF03600"/>
    </source>
</evidence>
<dbReference type="PANTHER" id="PTHR10283">
    <property type="entry name" value="SOLUTE CARRIER FAMILY 13 MEMBER"/>
    <property type="match status" value="1"/>
</dbReference>
<keyword evidence="4 6" id="KW-1133">Transmembrane helix</keyword>
<dbReference type="InterPro" id="IPR004680">
    <property type="entry name" value="Cit_transptr-like_dom"/>
</dbReference>
<accession>A0A1B1A9Z1</accession>
<dbReference type="EMBL" id="CP015232">
    <property type="protein sequence ID" value="ANP43379.1"/>
    <property type="molecule type" value="Genomic_DNA"/>
</dbReference>
<feature type="transmembrane region" description="Helical" evidence="6">
    <location>
        <begin position="330"/>
        <end position="353"/>
    </location>
</feature>
<keyword evidence="3 6" id="KW-0812">Transmembrane</keyword>
<evidence type="ECO:0000256" key="3">
    <source>
        <dbReference type="ARBA" id="ARBA00022692"/>
    </source>
</evidence>
<name>A0A1B1A9Z1_9RHOB</name>
<reference evidence="8 9" key="1">
    <citation type="journal article" date="2016" name="ISME J.">
        <title>Global occurrence and heterogeneity of the Roseobacter-clade species Ruegeria mobilis.</title>
        <authorList>
            <person name="Sonnenschein E."/>
            <person name="Gram L."/>
        </authorList>
    </citation>
    <scope>NUCLEOTIDE SEQUENCE [LARGE SCALE GENOMIC DNA]</scope>
    <source>
        <strain evidence="8 9">F1926</strain>
        <plasmid evidence="8 9">unnamed2</plasmid>
    </source>
</reference>
<geneLocation type="plasmid" evidence="8 9">
    <name>unnamed2</name>
</geneLocation>
<dbReference type="AlphaFoldDB" id="A0A1B1A9Z1"/>
<proteinExistence type="predicted"/>
<dbReference type="GO" id="GO:0005886">
    <property type="term" value="C:plasma membrane"/>
    <property type="evidence" value="ECO:0007669"/>
    <property type="project" value="TreeGrafter"/>
</dbReference>
<dbReference type="OrthoDB" id="5460483at2"/>
<evidence type="ECO:0000256" key="6">
    <source>
        <dbReference type="SAM" id="Phobius"/>
    </source>
</evidence>
<evidence type="ECO:0000256" key="4">
    <source>
        <dbReference type="ARBA" id="ARBA00022989"/>
    </source>
</evidence>
<feature type="transmembrane region" description="Helical" evidence="6">
    <location>
        <begin position="75"/>
        <end position="92"/>
    </location>
</feature>
<evidence type="ECO:0000256" key="5">
    <source>
        <dbReference type="ARBA" id="ARBA00023136"/>
    </source>
</evidence>
<feature type="transmembrane region" description="Helical" evidence="6">
    <location>
        <begin position="21"/>
        <end position="43"/>
    </location>
</feature>
<dbReference type="GeneID" id="28252515"/>
<dbReference type="KEGG" id="rmb:K529_021730"/>
<feature type="transmembrane region" description="Helical" evidence="6">
    <location>
        <begin position="373"/>
        <end position="399"/>
    </location>
</feature>
<sequence>MSKKAQQASLSSVGFSFGKPYLAFSAKAWKILVIFMLGLLAWIGADRYLTPELAPVAAIAVVCLGFWASAVMPEYWTALAFFLVAMITQIAPPETVFSGFETSTFWLLFAGLVLGAAIKFTELDNQVARLLTRLPFQTYAGTLAGIVAGSVALAFLVPSSIGRIMILLPVISALAAQLGFGTQSNGRTGLLVAACFATFAPAFTILPANAPNMILVGMSEAQYGLEFSYFDYLLLHFPVLGLVKSGVIIGLTLLFFPDHMPERGDVTPQTPEPVSRAQALLIAILALCLILWLMDAWHGISPAWIGLAAALVCLWPSLKLTSPKCINQDLSYGALLFVAGIMGLGALIGHAGLGEALVAAASDWINLSPQTPVWNLSVLTGMSTLVAMATSLPGVPAVMTPMAGDLAQASGLTVTTVLMTQVLAFSNVFLPFQAPPLVVAIQAGNLRAGAVIRFCLALFAISLCLLVPLDFLWWALLGQI</sequence>
<feature type="domain" description="Citrate transporter-like" evidence="7">
    <location>
        <begin position="66"/>
        <end position="420"/>
    </location>
</feature>
<feature type="transmembrane region" description="Helical" evidence="6">
    <location>
        <begin position="233"/>
        <end position="256"/>
    </location>
</feature>
<feature type="transmembrane region" description="Helical" evidence="6">
    <location>
        <begin position="450"/>
        <end position="476"/>
    </location>
</feature>
<feature type="transmembrane region" description="Helical" evidence="6">
    <location>
        <begin position="188"/>
        <end position="208"/>
    </location>
</feature>
<feature type="transmembrane region" description="Helical" evidence="6">
    <location>
        <begin position="104"/>
        <end position="122"/>
    </location>
</feature>
<feature type="transmembrane region" description="Helical" evidence="6">
    <location>
        <begin position="300"/>
        <end position="318"/>
    </location>
</feature>
<comment type="subcellular location">
    <subcellularLocation>
        <location evidence="1">Membrane</location>
        <topology evidence="1">Multi-pass membrane protein</topology>
    </subcellularLocation>
</comment>
<evidence type="ECO:0000256" key="1">
    <source>
        <dbReference type="ARBA" id="ARBA00004141"/>
    </source>
</evidence>
<evidence type="ECO:0000256" key="2">
    <source>
        <dbReference type="ARBA" id="ARBA00022448"/>
    </source>
</evidence>
<feature type="transmembrane region" description="Helical" evidence="6">
    <location>
        <begin position="161"/>
        <end position="181"/>
    </location>
</feature>
<keyword evidence="2" id="KW-0813">Transport</keyword>
<evidence type="ECO:0000313" key="8">
    <source>
        <dbReference type="EMBL" id="ANP43379.1"/>
    </source>
</evidence>
<keyword evidence="8" id="KW-0614">Plasmid</keyword>
<dbReference type="Proteomes" id="UP000013243">
    <property type="component" value="Plasmid unnamed2"/>
</dbReference>
<organism evidence="8 9">
    <name type="scientific">Tritonibacter mobilis F1926</name>
    <dbReference type="NCBI Taxonomy" id="1265309"/>
    <lineage>
        <taxon>Bacteria</taxon>
        <taxon>Pseudomonadati</taxon>
        <taxon>Pseudomonadota</taxon>
        <taxon>Alphaproteobacteria</taxon>
        <taxon>Rhodobacterales</taxon>
        <taxon>Paracoccaceae</taxon>
        <taxon>Tritonibacter</taxon>
    </lineage>
</organism>
<feature type="transmembrane region" description="Helical" evidence="6">
    <location>
        <begin position="49"/>
        <end position="68"/>
    </location>
</feature>
<feature type="transmembrane region" description="Helical" evidence="6">
    <location>
        <begin position="134"/>
        <end position="155"/>
    </location>
</feature>
<protein>
    <submittedName>
        <fullName evidence="8">Sodium:sulfate symporter</fullName>
    </submittedName>
</protein>